<dbReference type="SMART" id="SM00360">
    <property type="entry name" value="RRM"/>
    <property type="match status" value="1"/>
</dbReference>
<dbReference type="PANTHER" id="PTHR45814">
    <property type="entry name" value="HISTONE-LYSINE N-METHYLTRANSFERASE SETD1"/>
    <property type="match status" value="1"/>
</dbReference>
<feature type="compositionally biased region" description="Basic and acidic residues" evidence="15">
    <location>
        <begin position="1057"/>
        <end position="1083"/>
    </location>
</feature>
<evidence type="ECO:0000259" key="18">
    <source>
        <dbReference type="PROSITE" id="PS50868"/>
    </source>
</evidence>
<evidence type="ECO:0000256" key="9">
    <source>
        <dbReference type="ARBA" id="ARBA00023163"/>
    </source>
</evidence>
<feature type="compositionally biased region" description="Pro residues" evidence="15">
    <location>
        <begin position="481"/>
        <end position="491"/>
    </location>
</feature>
<dbReference type="SUPFAM" id="SSF82199">
    <property type="entry name" value="SET domain"/>
    <property type="match status" value="1"/>
</dbReference>
<keyword evidence="8" id="KW-0805">Transcription regulation</keyword>
<feature type="region of interest" description="Disordered" evidence="15">
    <location>
        <begin position="262"/>
        <end position="697"/>
    </location>
</feature>
<evidence type="ECO:0000259" key="17">
    <source>
        <dbReference type="PROSITE" id="PS50280"/>
    </source>
</evidence>
<dbReference type="InterPro" id="IPR037841">
    <property type="entry name" value="SET_SETD1A/B"/>
</dbReference>
<dbReference type="GO" id="GO:0032259">
    <property type="term" value="P:methylation"/>
    <property type="evidence" value="ECO:0007669"/>
    <property type="project" value="UniProtKB-KW"/>
</dbReference>
<feature type="compositionally biased region" description="Basic and acidic residues" evidence="15">
    <location>
        <begin position="598"/>
        <end position="614"/>
    </location>
</feature>
<evidence type="ECO:0000256" key="2">
    <source>
        <dbReference type="ARBA" id="ARBA00012182"/>
    </source>
</evidence>
<evidence type="ECO:0000259" key="16">
    <source>
        <dbReference type="PROSITE" id="PS50102"/>
    </source>
</evidence>
<feature type="compositionally biased region" description="Acidic residues" evidence="15">
    <location>
        <begin position="1036"/>
        <end position="1049"/>
    </location>
</feature>
<feature type="compositionally biased region" description="Basic and acidic residues" evidence="15">
    <location>
        <begin position="545"/>
        <end position="561"/>
    </location>
</feature>
<dbReference type="OMA" id="RMIEMTA"/>
<feature type="region of interest" description="Disordered" evidence="15">
    <location>
        <begin position="226"/>
        <end position="248"/>
    </location>
</feature>
<dbReference type="InterPro" id="IPR001214">
    <property type="entry name" value="SET_dom"/>
</dbReference>
<feature type="region of interest" description="Disordered" evidence="15">
    <location>
        <begin position="1261"/>
        <end position="1315"/>
    </location>
</feature>
<feature type="compositionally biased region" description="Basic residues" evidence="15">
    <location>
        <begin position="329"/>
        <end position="340"/>
    </location>
</feature>
<feature type="region of interest" description="Disordered" evidence="15">
    <location>
        <begin position="1107"/>
        <end position="1126"/>
    </location>
</feature>
<dbReference type="EMBL" id="UFQT01000367">
    <property type="protein sequence ID" value="SSX23582.1"/>
    <property type="molecule type" value="Genomic_DNA"/>
</dbReference>
<keyword evidence="10" id="KW-0539">Nucleus</keyword>
<dbReference type="InterPro" id="IPR003616">
    <property type="entry name" value="Post-SET_dom"/>
</dbReference>
<dbReference type="InterPro" id="IPR044570">
    <property type="entry name" value="Set1-like"/>
</dbReference>
<feature type="compositionally biased region" description="Basic and acidic residues" evidence="15">
    <location>
        <begin position="363"/>
        <end position="386"/>
    </location>
</feature>
<feature type="compositionally biased region" description="Pro residues" evidence="15">
    <location>
        <begin position="669"/>
        <end position="686"/>
    </location>
</feature>
<evidence type="ECO:0000256" key="1">
    <source>
        <dbReference type="ARBA" id="ARBA00004123"/>
    </source>
</evidence>
<dbReference type="VEuPathDB" id="VectorBase:CSON009301"/>
<dbReference type="InterPro" id="IPR012677">
    <property type="entry name" value="Nucleotide-bd_a/b_plait_sf"/>
</dbReference>
<dbReference type="SMART" id="SM01291">
    <property type="entry name" value="N-SET"/>
    <property type="match status" value="1"/>
</dbReference>
<dbReference type="PROSITE" id="PS50868">
    <property type="entry name" value="POST_SET"/>
    <property type="match status" value="1"/>
</dbReference>
<feature type="region of interest" description="Disordered" evidence="15">
    <location>
        <begin position="851"/>
        <end position="1101"/>
    </location>
</feature>
<feature type="domain" description="SET" evidence="17">
    <location>
        <begin position="1518"/>
        <end position="1635"/>
    </location>
</feature>
<dbReference type="InterPro" id="IPR000504">
    <property type="entry name" value="RRM_dom"/>
</dbReference>
<keyword evidence="9" id="KW-0804">Transcription</keyword>
<dbReference type="FunFam" id="2.170.270.10:FF:000010">
    <property type="entry name" value="Histone-lysine N-methyltransferase"/>
    <property type="match status" value="1"/>
</dbReference>
<feature type="region of interest" description="Disordered" evidence="15">
    <location>
        <begin position="1214"/>
        <end position="1246"/>
    </location>
</feature>
<keyword evidence="3" id="KW-0489">Methyltransferase</keyword>
<dbReference type="Pfam" id="PF11764">
    <property type="entry name" value="N-SET"/>
    <property type="match status" value="1"/>
</dbReference>
<dbReference type="SUPFAM" id="SSF54928">
    <property type="entry name" value="RNA-binding domain, RBD"/>
    <property type="match status" value="1"/>
</dbReference>
<feature type="domain" description="Post-SET" evidence="18">
    <location>
        <begin position="1641"/>
        <end position="1657"/>
    </location>
</feature>
<keyword evidence="5" id="KW-0949">S-adenosyl-L-methionine</keyword>
<feature type="compositionally biased region" description="Pro residues" evidence="15">
    <location>
        <begin position="443"/>
        <end position="463"/>
    </location>
</feature>
<dbReference type="SMART" id="SM00508">
    <property type="entry name" value="PostSET"/>
    <property type="match status" value="1"/>
</dbReference>
<dbReference type="Pfam" id="PF00856">
    <property type="entry name" value="SET"/>
    <property type="match status" value="1"/>
</dbReference>
<feature type="compositionally biased region" description="Acidic residues" evidence="15">
    <location>
        <begin position="466"/>
        <end position="475"/>
    </location>
</feature>
<feature type="domain" description="RRM" evidence="16">
    <location>
        <begin position="102"/>
        <end position="175"/>
    </location>
</feature>
<dbReference type="PROSITE" id="PS50280">
    <property type="entry name" value="SET"/>
    <property type="match status" value="1"/>
</dbReference>
<evidence type="ECO:0000256" key="14">
    <source>
        <dbReference type="PROSITE-ProRule" id="PRU00176"/>
    </source>
</evidence>
<evidence type="ECO:0000256" key="15">
    <source>
        <dbReference type="SAM" id="MobiDB-lite"/>
    </source>
</evidence>
<comment type="subcellular location">
    <subcellularLocation>
        <location evidence="1">Nucleus</location>
    </subcellularLocation>
</comment>
<dbReference type="GO" id="GO:0048188">
    <property type="term" value="C:Set1C/COMPASS complex"/>
    <property type="evidence" value="ECO:0007669"/>
    <property type="project" value="InterPro"/>
</dbReference>
<dbReference type="PROSITE" id="PS50102">
    <property type="entry name" value="RRM"/>
    <property type="match status" value="1"/>
</dbReference>
<evidence type="ECO:0000256" key="6">
    <source>
        <dbReference type="ARBA" id="ARBA00022853"/>
    </source>
</evidence>
<evidence type="ECO:0000313" key="19">
    <source>
        <dbReference type="EMBL" id="SSX23582.1"/>
    </source>
</evidence>
<organism evidence="19">
    <name type="scientific">Culicoides sonorensis</name>
    <name type="common">Biting midge</name>
    <dbReference type="NCBI Taxonomy" id="179676"/>
    <lineage>
        <taxon>Eukaryota</taxon>
        <taxon>Metazoa</taxon>
        <taxon>Ecdysozoa</taxon>
        <taxon>Arthropoda</taxon>
        <taxon>Hexapoda</taxon>
        <taxon>Insecta</taxon>
        <taxon>Pterygota</taxon>
        <taxon>Neoptera</taxon>
        <taxon>Endopterygota</taxon>
        <taxon>Diptera</taxon>
        <taxon>Nematocera</taxon>
        <taxon>Chironomoidea</taxon>
        <taxon>Ceratopogonidae</taxon>
        <taxon>Ceratopogoninae</taxon>
        <taxon>Culicoides</taxon>
        <taxon>Monoculicoides</taxon>
    </lineage>
</organism>
<feature type="compositionally biased region" description="Basic and acidic residues" evidence="15">
    <location>
        <begin position="278"/>
        <end position="288"/>
    </location>
</feature>
<evidence type="ECO:0000256" key="8">
    <source>
        <dbReference type="ARBA" id="ARBA00023015"/>
    </source>
</evidence>
<comment type="catalytic activity">
    <reaction evidence="12">
        <text>N(6)-methyl-L-lysyl(4)-[histone H3] + S-adenosyl-L-methionine = N(6),N(6)-dimethyl-L-lysyl(4)-[histone H3] + S-adenosyl-L-homocysteine + H(+)</text>
        <dbReference type="Rhea" id="RHEA:60268"/>
        <dbReference type="Rhea" id="RHEA-COMP:15540"/>
        <dbReference type="Rhea" id="RHEA-COMP:15543"/>
        <dbReference type="ChEBI" id="CHEBI:15378"/>
        <dbReference type="ChEBI" id="CHEBI:57856"/>
        <dbReference type="ChEBI" id="CHEBI:59789"/>
        <dbReference type="ChEBI" id="CHEBI:61929"/>
        <dbReference type="ChEBI" id="CHEBI:61976"/>
    </reaction>
</comment>
<dbReference type="Pfam" id="PF00076">
    <property type="entry name" value="RRM_1"/>
    <property type="match status" value="1"/>
</dbReference>
<dbReference type="GO" id="GO:0003723">
    <property type="term" value="F:RNA binding"/>
    <property type="evidence" value="ECO:0007669"/>
    <property type="project" value="UniProtKB-UniRule"/>
</dbReference>
<dbReference type="GO" id="GO:0140999">
    <property type="term" value="F:histone H3K4 trimethyltransferase activity"/>
    <property type="evidence" value="ECO:0007669"/>
    <property type="project" value="UniProtKB-EC"/>
</dbReference>
<dbReference type="EC" id="2.1.1.354" evidence="2"/>
<feature type="compositionally biased region" description="Polar residues" evidence="15">
    <location>
        <begin position="13"/>
        <end position="30"/>
    </location>
</feature>
<feature type="compositionally biased region" description="Polar residues" evidence="15">
    <location>
        <begin position="1214"/>
        <end position="1227"/>
    </location>
</feature>
<dbReference type="Gene3D" id="2.170.270.10">
    <property type="entry name" value="SET domain"/>
    <property type="match status" value="1"/>
</dbReference>
<evidence type="ECO:0000256" key="11">
    <source>
        <dbReference type="ARBA" id="ARBA00047571"/>
    </source>
</evidence>
<feature type="compositionally biased region" description="Basic and acidic residues" evidence="15">
    <location>
        <begin position="1303"/>
        <end position="1315"/>
    </location>
</feature>
<protein>
    <recommendedName>
        <fullName evidence="2">[histone H3]-lysine(4) N-trimethyltransferase</fullName>
        <ecNumber evidence="2">2.1.1.354</ecNumber>
    </recommendedName>
</protein>
<feature type="compositionally biased region" description="Basic and acidic residues" evidence="15">
    <location>
        <begin position="801"/>
        <end position="819"/>
    </location>
</feature>
<keyword evidence="7 14" id="KW-0694">RNA-binding</keyword>
<dbReference type="PANTHER" id="PTHR45814:SF2">
    <property type="entry name" value="HISTONE-LYSINE N-METHYLTRANSFERASE SETD1"/>
    <property type="match status" value="1"/>
</dbReference>
<feature type="region of interest" description="Disordered" evidence="15">
    <location>
        <begin position="1132"/>
        <end position="1199"/>
    </location>
</feature>
<dbReference type="InterPro" id="IPR024657">
    <property type="entry name" value="COMPASS_Set1_N-SET"/>
</dbReference>
<proteinExistence type="predicted"/>
<keyword evidence="6" id="KW-0156">Chromatin regulator</keyword>
<feature type="region of interest" description="Disordered" evidence="15">
    <location>
        <begin position="1"/>
        <end position="30"/>
    </location>
</feature>
<comment type="catalytic activity">
    <reaction evidence="13">
        <text>N(6),N(6)-dimethyl-L-lysyl(4)-[histone H3] + S-adenosyl-L-methionine = N(6),N(6),N(6)-trimethyl-L-lysyl(4)-[histone H3] + S-adenosyl-L-homocysteine + H(+)</text>
        <dbReference type="Rhea" id="RHEA:60272"/>
        <dbReference type="Rhea" id="RHEA-COMP:15537"/>
        <dbReference type="Rhea" id="RHEA-COMP:15540"/>
        <dbReference type="ChEBI" id="CHEBI:15378"/>
        <dbReference type="ChEBI" id="CHEBI:57856"/>
        <dbReference type="ChEBI" id="CHEBI:59789"/>
        <dbReference type="ChEBI" id="CHEBI:61961"/>
        <dbReference type="ChEBI" id="CHEBI:61976"/>
    </reaction>
</comment>
<evidence type="ECO:0000256" key="7">
    <source>
        <dbReference type="ARBA" id="ARBA00022884"/>
    </source>
</evidence>
<feature type="compositionally biased region" description="Polar residues" evidence="15">
    <location>
        <begin position="226"/>
        <end position="235"/>
    </location>
</feature>
<evidence type="ECO:0000256" key="5">
    <source>
        <dbReference type="ARBA" id="ARBA00022691"/>
    </source>
</evidence>
<dbReference type="InterPro" id="IPR046341">
    <property type="entry name" value="SET_dom_sf"/>
</dbReference>
<feature type="compositionally biased region" description="Low complexity" evidence="15">
    <location>
        <begin position="1237"/>
        <end position="1246"/>
    </location>
</feature>
<dbReference type="CDD" id="cd19169">
    <property type="entry name" value="SET_SETD1"/>
    <property type="match status" value="1"/>
</dbReference>
<name>A0A336M019_CULSO</name>
<evidence type="ECO:0000256" key="12">
    <source>
        <dbReference type="ARBA" id="ARBA00047583"/>
    </source>
</evidence>
<dbReference type="Gene3D" id="3.30.70.330">
    <property type="match status" value="1"/>
</dbReference>
<sequence length="1657" mass="188338">MEISGIPPDPNRNHGSGQPSNTNKAPTQPIRNYKLISDPFLTKGAPKIYRYDGVVPGDTTQPTVIPRDPRNHLSRIRLRQEMELTLPRFKIDENFIGDPPALEVTINNLNDNIDKSFLSKTIAEAGEFDELNVYYHPINHRHLGLARIVFQTVKAAKACIEKFNGKSVMGKVIFILGRQILHVFNDPFGEECKNLIEQYTTAKRPLPTPSVAIPAPTAFTQKTTIPSLNSYQDDSVQPEKPAIPKTLRSDLLLSREEPLPDIIPESAFKGNDSMDSFQRNDRHSRVEEGELWDDSLPGDDSRRRDASRSPEWSDRDRHHKDRYDDRYYDKRKHRKHRSRDRSRSRERRDSRHRRRSGSHHRSSYRERNHSRDKYRDKKDRYRDKKDSHRHSRHYRDDYSKESSSYSYYETGVGYTQPTYPNYANPAMPYPPMYNVPGYVDPSWQPPPPTSVPPPPEEPMPKPPGVDDNDIWDEDQLDTKSKPPPPPPPPPENKTEDCPSTQSSKVAEEDDESNVDLDTRIEMMFKGKSFGVAPPFLSFDSDSGEEGGKSGDIKQEPEDSSSHRSVKSGKVSEESSVSDAPPSPFLSKATYKTSKKLTKIMEEKARKAEIKREEGASDISSSDDEILLSRGTYSPLPPPGHQSTLKEDAMSLSSLSSNESKTGVKVEQNPPLPSSTPPPQPPLPPTLPQSQMYNYGNYPSTGYPGYSGSYQYNPYQYSEYMKSYMASQPATHPSYFGGYSIKKESPSQSQVSDGAEPYEKTIKSVLDRMTEELKVILKRDFNKRMIEGFAYKKYEAWWDEKERNKSKGENEVPNRQDNKAPDINQLLVNNRETFNDQSSICLGLRAAIPKLPSFRRIRKAPSPVQQDEDSRKSDEDQDVVQGSDDENWDNELEKRTDVPASETPSQSQPAVSAASRTQQQRRKGSLSSFSSSSSEEESSSDDESDEESSLSDTDIAEVAPRLGTKKDDLKRIYSDTDSEDENNEIKVVPQTKPKIGIYSDSESENEAKTPPLREKAKSRSKTPEGRSTPVPICSAADDLEDLSDDDDDEDSPKPPRTPGRESPNDENKDGKDKKSFYDLDRLYSDSEEEREYQEKRRRNTEYMEQIEREFLEEQAKKKREEEENRNKMAEEAIQNYEQSPILERAPSPREPITPSISLPPPTPGISINTTNAQQDPMTKYMRKKQKEAISMEQDGSQSPKAFVIQKDVNGIVKTTQQKNSNQVLQPQIIQELRKQEQSDAGSASDGGSCNAFVLDHCYSLPPSASPSSGEIEKSETKQFVQNDHSYPNDKKDGVVAGPRPVGRPRKDPSQKVKRNDYYERKKAQKAAEKAAAAAALEEQRRMQNEVFRPMPIYRPRDPKDEFNNLWSFLKVGIDPEDVHYLKRSYEMLLQTDINSYWLNATHWVDHPPTDRSFIPPPAKKRKKDIYEAKVHSTGSARTEGYYKIDPTEKARYKYHHLKGTAAETHLSKLSANAAAKTIQGKTQGLSREARSNQRRLLTAFGAIGESELLKFNQLKFRKKQIKFAKSAIHDWGLFAMEPIAADEMVIEYVGQMIRPSLADHREQKYEQIGIGSSYLFRIDLETIIDATKCGNLARFINHSCNPNCYAKIITIEQEKKIVIYSKQPIAVNEEITYDYKFPLEDEKIPCLCGAQGCRGTLN</sequence>
<feature type="compositionally biased region" description="Basic residues" evidence="15">
    <location>
        <begin position="350"/>
        <end position="362"/>
    </location>
</feature>
<feature type="compositionally biased region" description="Basic and acidic residues" evidence="15">
    <location>
        <begin position="963"/>
        <end position="973"/>
    </location>
</feature>
<keyword evidence="4" id="KW-0808">Transferase</keyword>
<dbReference type="InterPro" id="IPR035979">
    <property type="entry name" value="RBD_domain_sf"/>
</dbReference>
<feature type="compositionally biased region" description="Low complexity" evidence="15">
    <location>
        <begin position="903"/>
        <end position="914"/>
    </location>
</feature>
<feature type="compositionally biased region" description="Acidic residues" evidence="15">
    <location>
        <begin position="874"/>
        <end position="889"/>
    </location>
</feature>
<comment type="catalytic activity">
    <reaction evidence="11">
        <text>L-lysyl(4)-[histone H3] + 3 S-adenosyl-L-methionine = N(6),N(6),N(6)-trimethyl-L-lysyl(4)-[histone H3] + 3 S-adenosyl-L-homocysteine + 3 H(+)</text>
        <dbReference type="Rhea" id="RHEA:60260"/>
        <dbReference type="Rhea" id="RHEA-COMP:15537"/>
        <dbReference type="Rhea" id="RHEA-COMP:15547"/>
        <dbReference type="ChEBI" id="CHEBI:15378"/>
        <dbReference type="ChEBI" id="CHEBI:29969"/>
        <dbReference type="ChEBI" id="CHEBI:57856"/>
        <dbReference type="ChEBI" id="CHEBI:59789"/>
        <dbReference type="ChEBI" id="CHEBI:61961"/>
        <dbReference type="EC" id="2.1.1.354"/>
    </reaction>
</comment>
<dbReference type="SMART" id="SM00317">
    <property type="entry name" value="SET"/>
    <property type="match status" value="1"/>
</dbReference>
<evidence type="ECO:0000256" key="10">
    <source>
        <dbReference type="ARBA" id="ARBA00023242"/>
    </source>
</evidence>
<evidence type="ECO:0000256" key="4">
    <source>
        <dbReference type="ARBA" id="ARBA00022679"/>
    </source>
</evidence>
<feature type="compositionally biased region" description="Basic and acidic residues" evidence="15">
    <location>
        <begin position="299"/>
        <end position="328"/>
    </location>
</feature>
<accession>A0A336M019</accession>
<feature type="region of interest" description="Disordered" evidence="15">
    <location>
        <begin position="801"/>
        <end position="823"/>
    </location>
</feature>
<feature type="compositionally biased region" description="Acidic residues" evidence="15">
    <location>
        <begin position="933"/>
        <end position="948"/>
    </location>
</feature>
<evidence type="ECO:0000256" key="13">
    <source>
        <dbReference type="ARBA" id="ARBA00049129"/>
    </source>
</evidence>
<reference evidence="19" key="1">
    <citation type="submission" date="2018-07" db="EMBL/GenBank/DDBJ databases">
        <authorList>
            <person name="Quirk P.G."/>
            <person name="Krulwich T.A."/>
        </authorList>
    </citation>
    <scope>NUCLEOTIDE SEQUENCE</scope>
</reference>
<evidence type="ECO:0000256" key="3">
    <source>
        <dbReference type="ARBA" id="ARBA00022603"/>
    </source>
</evidence>
<feature type="compositionally biased region" description="Basic and acidic residues" evidence="15">
    <location>
        <begin position="1004"/>
        <end position="1023"/>
    </location>
</feature>
<gene>
    <name evidence="19" type="primary">CSON009301</name>
</gene>